<dbReference type="CDD" id="cd06170">
    <property type="entry name" value="LuxR_C_like"/>
    <property type="match status" value="1"/>
</dbReference>
<protein>
    <submittedName>
        <fullName evidence="5">PAS domain S-box-containing protein</fullName>
    </submittedName>
</protein>
<dbReference type="GO" id="GO:0006355">
    <property type="term" value="P:regulation of DNA-templated transcription"/>
    <property type="evidence" value="ECO:0007669"/>
    <property type="project" value="InterPro"/>
</dbReference>
<evidence type="ECO:0000256" key="1">
    <source>
        <dbReference type="ARBA" id="ARBA00023015"/>
    </source>
</evidence>
<organism evidence="5 6">
    <name type="scientific">Rhizobium metallidurans</name>
    <dbReference type="NCBI Taxonomy" id="1265931"/>
    <lineage>
        <taxon>Bacteria</taxon>
        <taxon>Pseudomonadati</taxon>
        <taxon>Pseudomonadota</taxon>
        <taxon>Alphaproteobacteria</taxon>
        <taxon>Hyphomicrobiales</taxon>
        <taxon>Rhizobiaceae</taxon>
        <taxon>Rhizobium/Agrobacterium group</taxon>
        <taxon>Rhizobium</taxon>
    </lineage>
</organism>
<dbReference type="PRINTS" id="PR00038">
    <property type="entry name" value="HTHLUXR"/>
</dbReference>
<proteinExistence type="predicted"/>
<evidence type="ECO:0000256" key="2">
    <source>
        <dbReference type="ARBA" id="ARBA00023125"/>
    </source>
</evidence>
<evidence type="ECO:0000259" key="4">
    <source>
        <dbReference type="PROSITE" id="PS50043"/>
    </source>
</evidence>
<dbReference type="Proteomes" id="UP000582090">
    <property type="component" value="Unassembled WGS sequence"/>
</dbReference>
<dbReference type="SUPFAM" id="SSF46894">
    <property type="entry name" value="C-terminal effector domain of the bipartite response regulators"/>
    <property type="match status" value="1"/>
</dbReference>
<dbReference type="NCBIfam" id="TIGR00229">
    <property type="entry name" value="sensory_box"/>
    <property type="match status" value="1"/>
</dbReference>
<dbReference type="PROSITE" id="PS50043">
    <property type="entry name" value="HTH_LUXR_2"/>
    <property type="match status" value="1"/>
</dbReference>
<dbReference type="InterPro" id="IPR035965">
    <property type="entry name" value="PAS-like_dom_sf"/>
</dbReference>
<dbReference type="Gene3D" id="1.10.10.10">
    <property type="entry name" value="Winged helix-like DNA-binding domain superfamily/Winged helix DNA-binding domain"/>
    <property type="match status" value="1"/>
</dbReference>
<dbReference type="EMBL" id="JACIDW010000042">
    <property type="protein sequence ID" value="MBB3967302.1"/>
    <property type="molecule type" value="Genomic_DNA"/>
</dbReference>
<dbReference type="Pfam" id="PF13426">
    <property type="entry name" value="PAS_9"/>
    <property type="match status" value="1"/>
</dbReference>
<dbReference type="Pfam" id="PF00196">
    <property type="entry name" value="GerE"/>
    <property type="match status" value="1"/>
</dbReference>
<name>A0A7W6GDK9_9HYPH</name>
<accession>A0A7W6GDK9</accession>
<comment type="caution">
    <text evidence="5">The sequence shown here is derived from an EMBL/GenBank/DDBJ whole genome shotgun (WGS) entry which is preliminary data.</text>
</comment>
<dbReference type="SUPFAM" id="SSF55785">
    <property type="entry name" value="PYP-like sensor domain (PAS domain)"/>
    <property type="match status" value="1"/>
</dbReference>
<dbReference type="RefSeq" id="WP_183902716.1">
    <property type="nucleotide sequence ID" value="NZ_JACIDW010000042.1"/>
</dbReference>
<keyword evidence="6" id="KW-1185">Reference proteome</keyword>
<sequence length="186" mass="20862">MNSDNVRNRFFLDDIPVPMVLANYRIIRDCNSAFLGLFGYAREELIDRSFANLYPQKADFARIGQIWGAHLAEGIVYRDERVMTASNGRRFWCQVHGRAKNAQTPFAQALYCFQPISRPVEIEKLHLTSRQKQIVALVAQGKTNADIAAELSLSVRTIESHRARLMKAAGIKNAAHLAAAFGANVE</sequence>
<evidence type="ECO:0000313" key="6">
    <source>
        <dbReference type="Proteomes" id="UP000582090"/>
    </source>
</evidence>
<gene>
    <name evidence="5" type="ORF">GGQ67_005001</name>
</gene>
<evidence type="ECO:0000256" key="3">
    <source>
        <dbReference type="ARBA" id="ARBA00023163"/>
    </source>
</evidence>
<dbReference type="SMART" id="SM00421">
    <property type="entry name" value="HTH_LUXR"/>
    <property type="match status" value="1"/>
</dbReference>
<dbReference type="PANTHER" id="PTHR44688:SF16">
    <property type="entry name" value="DNA-BINDING TRANSCRIPTIONAL ACTIVATOR DEVR_DOSR"/>
    <property type="match status" value="1"/>
</dbReference>
<keyword evidence="3" id="KW-0804">Transcription</keyword>
<evidence type="ECO:0000313" key="5">
    <source>
        <dbReference type="EMBL" id="MBB3967302.1"/>
    </source>
</evidence>
<dbReference type="GO" id="GO:0003677">
    <property type="term" value="F:DNA binding"/>
    <property type="evidence" value="ECO:0007669"/>
    <property type="project" value="UniProtKB-KW"/>
</dbReference>
<feature type="domain" description="HTH luxR-type" evidence="4">
    <location>
        <begin position="120"/>
        <end position="185"/>
    </location>
</feature>
<keyword evidence="2" id="KW-0238">DNA-binding</keyword>
<dbReference type="CDD" id="cd00130">
    <property type="entry name" value="PAS"/>
    <property type="match status" value="1"/>
</dbReference>
<dbReference type="PANTHER" id="PTHR44688">
    <property type="entry name" value="DNA-BINDING TRANSCRIPTIONAL ACTIVATOR DEVR_DOSR"/>
    <property type="match status" value="1"/>
</dbReference>
<dbReference type="AlphaFoldDB" id="A0A7W6GDK9"/>
<dbReference type="InterPro" id="IPR016032">
    <property type="entry name" value="Sig_transdc_resp-reg_C-effctor"/>
</dbReference>
<dbReference type="InterPro" id="IPR036388">
    <property type="entry name" value="WH-like_DNA-bd_sf"/>
</dbReference>
<dbReference type="InterPro" id="IPR000014">
    <property type="entry name" value="PAS"/>
</dbReference>
<reference evidence="5 6" key="1">
    <citation type="submission" date="2020-08" db="EMBL/GenBank/DDBJ databases">
        <title>Genomic Encyclopedia of Type Strains, Phase IV (KMG-IV): sequencing the most valuable type-strain genomes for metagenomic binning, comparative biology and taxonomic classification.</title>
        <authorList>
            <person name="Goeker M."/>
        </authorList>
    </citation>
    <scope>NUCLEOTIDE SEQUENCE [LARGE SCALE GENOMIC DNA]</scope>
    <source>
        <strain evidence="5 6">DSM 26575</strain>
    </source>
</reference>
<dbReference type="InterPro" id="IPR000792">
    <property type="entry name" value="Tscrpt_reg_LuxR_C"/>
</dbReference>
<dbReference type="Gene3D" id="3.30.450.20">
    <property type="entry name" value="PAS domain"/>
    <property type="match status" value="1"/>
</dbReference>
<keyword evidence="1" id="KW-0805">Transcription regulation</keyword>